<accession>A0A5N5X5G9</accession>
<feature type="transmembrane region" description="Helical" evidence="7">
    <location>
        <begin position="541"/>
        <end position="561"/>
    </location>
</feature>
<feature type="compositionally biased region" description="Basic and acidic residues" evidence="6">
    <location>
        <begin position="25"/>
        <end position="37"/>
    </location>
</feature>
<dbReference type="SUPFAM" id="SSF103473">
    <property type="entry name" value="MFS general substrate transporter"/>
    <property type="match status" value="1"/>
</dbReference>
<dbReference type="GO" id="GO:0042908">
    <property type="term" value="P:xenobiotic transport"/>
    <property type="evidence" value="ECO:0007669"/>
    <property type="project" value="UniProtKB-ARBA"/>
</dbReference>
<evidence type="ECO:0000256" key="6">
    <source>
        <dbReference type="SAM" id="MobiDB-lite"/>
    </source>
</evidence>
<evidence type="ECO:0000313" key="9">
    <source>
        <dbReference type="EMBL" id="KAB8074562.1"/>
    </source>
</evidence>
<dbReference type="PANTHER" id="PTHR23502:SF7">
    <property type="entry name" value="DRUG_PROTON ANTIPORTER YHK8-RELATED"/>
    <property type="match status" value="1"/>
</dbReference>
<evidence type="ECO:0000256" key="7">
    <source>
        <dbReference type="SAM" id="Phobius"/>
    </source>
</evidence>
<evidence type="ECO:0000313" key="10">
    <source>
        <dbReference type="Proteomes" id="UP000326565"/>
    </source>
</evidence>
<dbReference type="InterPro" id="IPR005829">
    <property type="entry name" value="Sugar_transporter_CS"/>
</dbReference>
<keyword evidence="10" id="KW-1185">Reference proteome</keyword>
<dbReference type="PANTHER" id="PTHR23502">
    <property type="entry name" value="MAJOR FACILITATOR SUPERFAMILY"/>
    <property type="match status" value="1"/>
</dbReference>
<feature type="transmembrane region" description="Helical" evidence="7">
    <location>
        <begin position="476"/>
        <end position="500"/>
    </location>
</feature>
<dbReference type="PROSITE" id="PS50850">
    <property type="entry name" value="MFS"/>
    <property type="match status" value="1"/>
</dbReference>
<dbReference type="Proteomes" id="UP000326565">
    <property type="component" value="Unassembled WGS sequence"/>
</dbReference>
<feature type="compositionally biased region" description="Polar residues" evidence="6">
    <location>
        <begin position="64"/>
        <end position="74"/>
    </location>
</feature>
<dbReference type="EMBL" id="ML732208">
    <property type="protein sequence ID" value="KAB8074562.1"/>
    <property type="molecule type" value="Genomic_DNA"/>
</dbReference>
<gene>
    <name evidence="9" type="ORF">BDV29DRAFT_173529</name>
</gene>
<name>A0A5N5X5G9_9EURO</name>
<feature type="transmembrane region" description="Helical" evidence="7">
    <location>
        <begin position="507"/>
        <end position="529"/>
    </location>
</feature>
<feature type="transmembrane region" description="Helical" evidence="7">
    <location>
        <begin position="451"/>
        <end position="470"/>
    </location>
</feature>
<comment type="subcellular location">
    <subcellularLocation>
        <location evidence="1">Cell membrane</location>
        <topology evidence="1">Multi-pass membrane protein</topology>
    </subcellularLocation>
</comment>
<evidence type="ECO:0000256" key="4">
    <source>
        <dbReference type="ARBA" id="ARBA00022989"/>
    </source>
</evidence>
<feature type="domain" description="Major facilitator superfamily (MFS) profile" evidence="8">
    <location>
        <begin position="133"/>
        <end position="565"/>
    </location>
</feature>
<comment type="similarity">
    <text evidence="2">Belongs to the major facilitator superfamily.</text>
</comment>
<dbReference type="Pfam" id="PF07690">
    <property type="entry name" value="MFS_1"/>
    <property type="match status" value="1"/>
</dbReference>
<proteinExistence type="inferred from homology"/>
<feature type="transmembrane region" description="Helical" evidence="7">
    <location>
        <begin position="397"/>
        <end position="417"/>
    </location>
</feature>
<dbReference type="GO" id="GO:0022857">
    <property type="term" value="F:transmembrane transporter activity"/>
    <property type="evidence" value="ECO:0007669"/>
    <property type="project" value="InterPro"/>
</dbReference>
<dbReference type="GO" id="GO:0005886">
    <property type="term" value="C:plasma membrane"/>
    <property type="evidence" value="ECO:0007669"/>
    <property type="project" value="UniProtKB-SubCell"/>
</dbReference>
<reference evidence="9 10" key="1">
    <citation type="submission" date="2019-04" db="EMBL/GenBank/DDBJ databases">
        <title>Friends and foes A comparative genomics study of 23 Aspergillus species from section Flavi.</title>
        <authorList>
            <consortium name="DOE Joint Genome Institute"/>
            <person name="Kjaerbolling I."/>
            <person name="Vesth T."/>
            <person name="Frisvad J.C."/>
            <person name="Nybo J.L."/>
            <person name="Theobald S."/>
            <person name="Kildgaard S."/>
            <person name="Isbrandt T."/>
            <person name="Kuo A."/>
            <person name="Sato A."/>
            <person name="Lyhne E.K."/>
            <person name="Kogle M.E."/>
            <person name="Wiebenga A."/>
            <person name="Kun R.S."/>
            <person name="Lubbers R.J."/>
            <person name="Makela M.R."/>
            <person name="Barry K."/>
            <person name="Chovatia M."/>
            <person name="Clum A."/>
            <person name="Daum C."/>
            <person name="Haridas S."/>
            <person name="He G."/>
            <person name="LaButti K."/>
            <person name="Lipzen A."/>
            <person name="Mondo S."/>
            <person name="Riley R."/>
            <person name="Salamov A."/>
            <person name="Simmons B.A."/>
            <person name="Magnuson J.K."/>
            <person name="Henrissat B."/>
            <person name="Mortensen U.H."/>
            <person name="Larsen T.O."/>
            <person name="Devries R.P."/>
            <person name="Grigoriev I.V."/>
            <person name="Machida M."/>
            <person name="Baker S.E."/>
            <person name="Andersen M.R."/>
        </authorList>
    </citation>
    <scope>NUCLEOTIDE SEQUENCE [LARGE SCALE GENOMIC DNA]</scope>
    <source>
        <strain evidence="9 10">CBS 151.66</strain>
    </source>
</reference>
<dbReference type="Gene3D" id="1.20.1250.20">
    <property type="entry name" value="MFS general substrate transporter like domains"/>
    <property type="match status" value="1"/>
</dbReference>
<evidence type="ECO:0000259" key="8">
    <source>
        <dbReference type="PROSITE" id="PS50850"/>
    </source>
</evidence>
<protein>
    <submittedName>
        <fullName evidence="9">MFS transporter</fullName>
    </submittedName>
</protein>
<dbReference type="PROSITE" id="PS00216">
    <property type="entry name" value="SUGAR_TRANSPORT_1"/>
    <property type="match status" value="1"/>
</dbReference>
<evidence type="ECO:0000256" key="5">
    <source>
        <dbReference type="ARBA" id="ARBA00023136"/>
    </source>
</evidence>
<feature type="transmembrane region" description="Helical" evidence="7">
    <location>
        <begin position="355"/>
        <end position="385"/>
    </location>
</feature>
<dbReference type="GO" id="GO:0140115">
    <property type="term" value="P:export across plasma membrane"/>
    <property type="evidence" value="ECO:0007669"/>
    <property type="project" value="UniProtKB-ARBA"/>
</dbReference>
<keyword evidence="3 7" id="KW-0812">Transmembrane</keyword>
<organism evidence="9 10">
    <name type="scientific">Aspergillus leporis</name>
    <dbReference type="NCBI Taxonomy" id="41062"/>
    <lineage>
        <taxon>Eukaryota</taxon>
        <taxon>Fungi</taxon>
        <taxon>Dikarya</taxon>
        <taxon>Ascomycota</taxon>
        <taxon>Pezizomycotina</taxon>
        <taxon>Eurotiomycetes</taxon>
        <taxon>Eurotiomycetidae</taxon>
        <taxon>Eurotiales</taxon>
        <taxon>Aspergillaceae</taxon>
        <taxon>Aspergillus</taxon>
        <taxon>Aspergillus subgen. Circumdati</taxon>
    </lineage>
</organism>
<feature type="compositionally biased region" description="Polar residues" evidence="6">
    <location>
        <begin position="1"/>
        <end position="19"/>
    </location>
</feature>
<dbReference type="AlphaFoldDB" id="A0A5N5X5G9"/>
<dbReference type="CDD" id="cd17323">
    <property type="entry name" value="MFS_Tpo1_MDR_like"/>
    <property type="match status" value="1"/>
</dbReference>
<evidence type="ECO:0000256" key="3">
    <source>
        <dbReference type="ARBA" id="ARBA00022692"/>
    </source>
</evidence>
<sequence>MSASQQASSPYGQTESTDMYSAKRSGSEERREADDSVKVGSNEEMSGTFVPIQDPTTDDKRMQNLHSTNSRPLERSWSLNDGYNCRTADEESAGNAPVKEERDMDDSSAFIVSWDENDPMNPRNFHTFRRWLIVIICSLGSLCVTCTSSMYTATYDQITEEFNCSRLIATLGLSFFIWGLGIGPLFLGPLSEFYGRRYIYITSFTLFLIWLIPCAVAKNIETMIVCRFFNGIAGSAFLSVAGGTVGDLFARHELSAPMMLYTASPFVGPEVGPLVGGFINQFTAWRWTFYVLITWTAVLLISIIFLVPETYHPVLLRRKAEKIRKETGDDRWKAPIEKLNRSVSRTVLRSTYRPVLLLTLEPMCLCLCIFSAILLGILYLFFGAFQLVFGNVYGLELWQRGLCFLGLFVGMVFAILSDPIWRRVYQRLEEKHKRAEGTEEEFQPEWRLPPAILGGPLVTIGLFFFAWTIYSHVHWIVPIIGSAFFGAGTILVYSGIFTFLVDAYPIYAASALAANSFARSSFGGIFPLFGIQMYNNLGYHWASSLLAFLTLVMAPFPYIFYRYGSHIRQKSRFAAR</sequence>
<keyword evidence="5 7" id="KW-0472">Membrane</keyword>
<dbReference type="InterPro" id="IPR036259">
    <property type="entry name" value="MFS_trans_sf"/>
</dbReference>
<dbReference type="FunFam" id="1.20.1720.10:FF:000063">
    <property type="entry name" value="MFS multidrug transporter, putative (AFU_orthologue AFUA_2G05840)"/>
    <property type="match status" value="1"/>
</dbReference>
<feature type="region of interest" description="Disordered" evidence="6">
    <location>
        <begin position="1"/>
        <end position="74"/>
    </location>
</feature>
<feature type="transmembrane region" description="Helical" evidence="7">
    <location>
        <begin position="228"/>
        <end position="250"/>
    </location>
</feature>
<evidence type="ECO:0000256" key="2">
    <source>
        <dbReference type="ARBA" id="ARBA00008335"/>
    </source>
</evidence>
<feature type="transmembrane region" description="Helical" evidence="7">
    <location>
        <begin position="131"/>
        <end position="155"/>
    </location>
</feature>
<dbReference type="OrthoDB" id="3561359at2759"/>
<feature type="transmembrane region" description="Helical" evidence="7">
    <location>
        <begin position="198"/>
        <end position="216"/>
    </location>
</feature>
<keyword evidence="4 7" id="KW-1133">Transmembrane helix</keyword>
<feature type="transmembrane region" description="Helical" evidence="7">
    <location>
        <begin position="167"/>
        <end position="186"/>
    </location>
</feature>
<dbReference type="FunFam" id="1.20.1250.20:FF:000082">
    <property type="entry name" value="MFS multidrug transporter, putative"/>
    <property type="match status" value="1"/>
</dbReference>
<dbReference type="InterPro" id="IPR020846">
    <property type="entry name" value="MFS_dom"/>
</dbReference>
<dbReference type="InterPro" id="IPR011701">
    <property type="entry name" value="MFS"/>
</dbReference>
<feature type="transmembrane region" description="Helical" evidence="7">
    <location>
        <begin position="287"/>
        <end position="308"/>
    </location>
</feature>
<evidence type="ECO:0000256" key="1">
    <source>
        <dbReference type="ARBA" id="ARBA00004651"/>
    </source>
</evidence>